<dbReference type="EMBL" id="CAJVQC010010295">
    <property type="protein sequence ID" value="CAG8614830.1"/>
    <property type="molecule type" value="Genomic_DNA"/>
</dbReference>
<evidence type="ECO:0000313" key="2">
    <source>
        <dbReference type="Proteomes" id="UP000789920"/>
    </source>
</evidence>
<evidence type="ECO:0000313" key="1">
    <source>
        <dbReference type="EMBL" id="CAG8614830.1"/>
    </source>
</evidence>
<protein>
    <submittedName>
        <fullName evidence="1">6789_t:CDS:1</fullName>
    </submittedName>
</protein>
<proteinExistence type="predicted"/>
<sequence length="62" mass="6949">MAYQTIMNTVTPIQTPWITYSVSCTTRDPIEQIATLLQEIILTVKGCINNAIKNNVDSCIDF</sequence>
<feature type="non-terminal residue" evidence="1">
    <location>
        <position position="62"/>
    </location>
</feature>
<dbReference type="Proteomes" id="UP000789920">
    <property type="component" value="Unassembled WGS sequence"/>
</dbReference>
<comment type="caution">
    <text evidence="1">The sequence shown here is derived from an EMBL/GenBank/DDBJ whole genome shotgun (WGS) entry which is preliminary data.</text>
</comment>
<accession>A0ACA9MVQ5</accession>
<keyword evidence="2" id="KW-1185">Reference proteome</keyword>
<reference evidence="1" key="1">
    <citation type="submission" date="2021-06" db="EMBL/GenBank/DDBJ databases">
        <authorList>
            <person name="Kallberg Y."/>
            <person name="Tangrot J."/>
            <person name="Rosling A."/>
        </authorList>
    </citation>
    <scope>NUCLEOTIDE SEQUENCE</scope>
    <source>
        <strain evidence="1">MA461A</strain>
    </source>
</reference>
<organism evidence="1 2">
    <name type="scientific">Racocetra persica</name>
    <dbReference type="NCBI Taxonomy" id="160502"/>
    <lineage>
        <taxon>Eukaryota</taxon>
        <taxon>Fungi</taxon>
        <taxon>Fungi incertae sedis</taxon>
        <taxon>Mucoromycota</taxon>
        <taxon>Glomeromycotina</taxon>
        <taxon>Glomeromycetes</taxon>
        <taxon>Diversisporales</taxon>
        <taxon>Gigasporaceae</taxon>
        <taxon>Racocetra</taxon>
    </lineage>
</organism>
<name>A0ACA9MVQ5_9GLOM</name>
<gene>
    <name evidence="1" type="ORF">RPERSI_LOCUS6455</name>
</gene>